<gene>
    <name evidence="1" type="ORF">Hypma_002946</name>
</gene>
<dbReference type="Proteomes" id="UP000076154">
    <property type="component" value="Unassembled WGS sequence"/>
</dbReference>
<protein>
    <recommendedName>
        <fullName evidence="3">F-box domain-containing protein</fullName>
    </recommendedName>
</protein>
<dbReference type="InParanoid" id="A0A369J707"/>
<comment type="caution">
    <text evidence="1">The sequence shown here is derived from an EMBL/GenBank/DDBJ whole genome shotgun (WGS) entry which is preliminary data.</text>
</comment>
<name>A0A369J707_HYPMA</name>
<accession>A0A369J707</accession>
<dbReference type="SUPFAM" id="SSF52047">
    <property type="entry name" value="RNI-like"/>
    <property type="match status" value="1"/>
</dbReference>
<dbReference type="EMBL" id="LUEZ02000124">
    <property type="protein sequence ID" value="RDB16387.1"/>
    <property type="molecule type" value="Genomic_DNA"/>
</dbReference>
<dbReference type="InterPro" id="IPR032675">
    <property type="entry name" value="LRR_dom_sf"/>
</dbReference>
<reference evidence="1" key="1">
    <citation type="submission" date="2018-04" db="EMBL/GenBank/DDBJ databases">
        <title>Whole genome sequencing of Hypsizygus marmoreus.</title>
        <authorList>
            <person name="Choi I.-G."/>
            <person name="Min B."/>
            <person name="Kim J.-G."/>
            <person name="Kim S."/>
            <person name="Oh Y.-L."/>
            <person name="Kong W.-S."/>
            <person name="Park H."/>
            <person name="Jeong J."/>
            <person name="Song E.-S."/>
        </authorList>
    </citation>
    <scope>NUCLEOTIDE SEQUENCE [LARGE SCALE GENOMIC DNA]</scope>
    <source>
        <strain evidence="1">51987-8</strain>
    </source>
</reference>
<evidence type="ECO:0008006" key="3">
    <source>
        <dbReference type="Google" id="ProtNLM"/>
    </source>
</evidence>
<dbReference type="AlphaFoldDB" id="A0A369J707"/>
<dbReference type="Gene3D" id="3.80.10.10">
    <property type="entry name" value="Ribonuclease Inhibitor"/>
    <property type="match status" value="1"/>
</dbReference>
<organism evidence="1 2">
    <name type="scientific">Hypsizygus marmoreus</name>
    <name type="common">White beech mushroom</name>
    <name type="synonym">Agaricus marmoreus</name>
    <dbReference type="NCBI Taxonomy" id="39966"/>
    <lineage>
        <taxon>Eukaryota</taxon>
        <taxon>Fungi</taxon>
        <taxon>Dikarya</taxon>
        <taxon>Basidiomycota</taxon>
        <taxon>Agaricomycotina</taxon>
        <taxon>Agaricomycetes</taxon>
        <taxon>Agaricomycetidae</taxon>
        <taxon>Agaricales</taxon>
        <taxon>Tricholomatineae</taxon>
        <taxon>Lyophyllaceae</taxon>
        <taxon>Hypsizygus</taxon>
    </lineage>
</organism>
<sequence>MDPNLNKPYPLDRDWICAKASNTAILSDQEIWVAKSLLSETLKDVEHLNLEITHAPEILDDLVIRRDEEVARADKIRIVIAPHKRVPPEILSEIFAQTIEGIPLMLPLRFKWTRWPWPLRSVCSLWRRIAISDRRLWDSIEVSIWDWSPSLGHRLSQTLTQIWLPFRAGVGPSKLKIDVDGEACVDQNIIHPITYLLFPFLPSLRKLYLQLPLSWCLALLDAPALNLTHLETLSLECTVDDCVIDHPGCSIFGECLTATDVFSMSPSLRKLRIRDISYLESFDNGPFPWAQLTDLDLSQAETKTVEAIRILQQCTQLVGCSLMTTGFADPNEITDNHIVLPYLQSLAWLRYDINEYAFGPLIAPSLKEFHVSSIFITEVLSMIQNFEISIELFQFENIFDRDRQLSPHLEEIISRLPSLVEFETSYQVPLSTLEKVLSGELLPHLKVLECTIPSESVDSFIATIEGHLQDKGGSRATLSKFIGMLLPSSQPVFESAKKHVERIRDQYGVDFQLRENRFGCILALRRRILVEEMADYKMLVYQGDLPTA</sequence>
<proteinExistence type="predicted"/>
<dbReference type="OrthoDB" id="3365698at2759"/>
<evidence type="ECO:0000313" key="2">
    <source>
        <dbReference type="Proteomes" id="UP000076154"/>
    </source>
</evidence>
<keyword evidence="2" id="KW-1185">Reference proteome</keyword>
<evidence type="ECO:0000313" key="1">
    <source>
        <dbReference type="EMBL" id="RDB16387.1"/>
    </source>
</evidence>